<accession>A0ABW1LC17</accession>
<dbReference type="PROSITE" id="PS51186">
    <property type="entry name" value="GNAT"/>
    <property type="match status" value="1"/>
</dbReference>
<evidence type="ECO:0000313" key="2">
    <source>
        <dbReference type="EMBL" id="MFC6040552.1"/>
    </source>
</evidence>
<organism evidence="2 3">
    <name type="scientific">Paenisporosarcina macmurdoensis</name>
    <dbReference type="NCBI Taxonomy" id="212659"/>
    <lineage>
        <taxon>Bacteria</taxon>
        <taxon>Bacillati</taxon>
        <taxon>Bacillota</taxon>
        <taxon>Bacilli</taxon>
        <taxon>Bacillales</taxon>
        <taxon>Caryophanaceae</taxon>
        <taxon>Paenisporosarcina</taxon>
    </lineage>
</organism>
<gene>
    <name evidence="2" type="ORF">ACFPYN_14085</name>
</gene>
<dbReference type="InterPro" id="IPR016181">
    <property type="entry name" value="Acyl_CoA_acyltransferase"/>
</dbReference>
<dbReference type="EC" id="2.3.1.-" evidence="2"/>
<dbReference type="GO" id="GO:0016746">
    <property type="term" value="F:acyltransferase activity"/>
    <property type="evidence" value="ECO:0007669"/>
    <property type="project" value="UniProtKB-KW"/>
</dbReference>
<sequence>MTLYSVIKKDHEYWLVDQIKHSEVPNERYMQELAVLLSEWHENQCKYLSLLMDQENETWLLGQGFHKVSSIVEYACSLDGDFEAEADIDIESLAESDVDDEDFAKLYERCKSGSANKNNLFTMKQVMESLENELGYNWRSNCHIFNKDGQPIGMSIPVIENGTEDEGRLFYFGVIPEMRQKGFGTIFHRLSLGLLKNMHAASYVGSTDENNVHMIHIFERNGCNLRDEKGIYRINQE</sequence>
<feature type="domain" description="N-acetyltransferase" evidence="1">
    <location>
        <begin position="88"/>
        <end position="237"/>
    </location>
</feature>
<dbReference type="Proteomes" id="UP001596170">
    <property type="component" value="Unassembled WGS sequence"/>
</dbReference>
<dbReference type="CDD" id="cd04301">
    <property type="entry name" value="NAT_SF"/>
    <property type="match status" value="1"/>
</dbReference>
<keyword evidence="2" id="KW-0808">Transferase</keyword>
<keyword evidence="3" id="KW-1185">Reference proteome</keyword>
<protein>
    <submittedName>
        <fullName evidence="2">GNAT family N-acetyltransferase</fullName>
        <ecNumber evidence="2">2.3.1.-</ecNumber>
    </submittedName>
</protein>
<reference evidence="3" key="1">
    <citation type="journal article" date="2019" name="Int. J. Syst. Evol. Microbiol.">
        <title>The Global Catalogue of Microorganisms (GCM) 10K type strain sequencing project: providing services to taxonomists for standard genome sequencing and annotation.</title>
        <authorList>
            <consortium name="The Broad Institute Genomics Platform"/>
            <consortium name="The Broad Institute Genome Sequencing Center for Infectious Disease"/>
            <person name="Wu L."/>
            <person name="Ma J."/>
        </authorList>
    </citation>
    <scope>NUCLEOTIDE SEQUENCE [LARGE SCALE GENOMIC DNA]</scope>
    <source>
        <strain evidence="3">CCUG 54527</strain>
    </source>
</reference>
<proteinExistence type="predicted"/>
<dbReference type="Pfam" id="PF00583">
    <property type="entry name" value="Acetyltransf_1"/>
    <property type="match status" value="1"/>
</dbReference>
<name>A0ABW1LC17_9BACL</name>
<comment type="caution">
    <text evidence="2">The sequence shown here is derived from an EMBL/GenBank/DDBJ whole genome shotgun (WGS) entry which is preliminary data.</text>
</comment>
<dbReference type="SUPFAM" id="SSF55729">
    <property type="entry name" value="Acyl-CoA N-acyltransferases (Nat)"/>
    <property type="match status" value="1"/>
</dbReference>
<dbReference type="InterPro" id="IPR000182">
    <property type="entry name" value="GNAT_dom"/>
</dbReference>
<dbReference type="EMBL" id="JBHSRI010000025">
    <property type="protein sequence ID" value="MFC6040552.1"/>
    <property type="molecule type" value="Genomic_DNA"/>
</dbReference>
<evidence type="ECO:0000259" key="1">
    <source>
        <dbReference type="PROSITE" id="PS51186"/>
    </source>
</evidence>
<dbReference type="Gene3D" id="3.40.630.30">
    <property type="match status" value="1"/>
</dbReference>
<evidence type="ECO:0000313" key="3">
    <source>
        <dbReference type="Proteomes" id="UP001596170"/>
    </source>
</evidence>
<dbReference type="RefSeq" id="WP_377735062.1">
    <property type="nucleotide sequence ID" value="NZ_JBHSRI010000025.1"/>
</dbReference>
<keyword evidence="2" id="KW-0012">Acyltransferase</keyword>